<dbReference type="Gene3D" id="3.40.50.1820">
    <property type="entry name" value="alpha/beta hydrolase"/>
    <property type="match status" value="1"/>
</dbReference>
<dbReference type="EMBL" id="VEPZ02000779">
    <property type="protein sequence ID" value="KAE8719899.1"/>
    <property type="molecule type" value="Genomic_DNA"/>
</dbReference>
<dbReference type="AlphaFoldDB" id="A0A6A3BY45"/>
<dbReference type="SUPFAM" id="SSF53474">
    <property type="entry name" value="alpha/beta-Hydrolases"/>
    <property type="match status" value="1"/>
</dbReference>
<dbReference type="Pfam" id="PF00450">
    <property type="entry name" value="Peptidase_S10"/>
    <property type="match status" value="1"/>
</dbReference>
<comment type="caution">
    <text evidence="2">The sequence shown here is derived from an EMBL/GenBank/DDBJ whole genome shotgun (WGS) entry which is preliminary data.</text>
</comment>
<name>A0A6A3BY45_HIBSY</name>
<reference evidence="2" key="1">
    <citation type="submission" date="2019-09" db="EMBL/GenBank/DDBJ databases">
        <title>Draft genome information of white flower Hibiscus syriacus.</title>
        <authorList>
            <person name="Kim Y.-M."/>
        </authorList>
    </citation>
    <scope>NUCLEOTIDE SEQUENCE [LARGE SCALE GENOMIC DNA]</scope>
    <source>
        <strain evidence="2">YM2019G1</strain>
    </source>
</reference>
<proteinExistence type="inferred from homology"/>
<protein>
    <submittedName>
        <fullName evidence="2">Uncharacterized protein</fullName>
    </submittedName>
</protein>
<dbReference type="InterPro" id="IPR029058">
    <property type="entry name" value="AB_hydrolase_fold"/>
</dbReference>
<gene>
    <name evidence="2" type="ORF">F3Y22_tig00109924pilonHSYRG00044</name>
</gene>
<dbReference type="InterPro" id="IPR001563">
    <property type="entry name" value="Peptidase_S10"/>
</dbReference>
<accession>A0A6A3BY45</accession>
<evidence type="ECO:0000313" key="2">
    <source>
        <dbReference type="EMBL" id="KAE8719899.1"/>
    </source>
</evidence>
<dbReference type="PANTHER" id="PTHR11802">
    <property type="entry name" value="SERINE PROTEASE FAMILY S10 SERINE CARBOXYPEPTIDASE"/>
    <property type="match status" value="1"/>
</dbReference>
<evidence type="ECO:0000313" key="3">
    <source>
        <dbReference type="Proteomes" id="UP000436088"/>
    </source>
</evidence>
<dbReference type="GO" id="GO:0019748">
    <property type="term" value="P:secondary metabolic process"/>
    <property type="evidence" value="ECO:0007669"/>
    <property type="project" value="TreeGrafter"/>
</dbReference>
<dbReference type="Proteomes" id="UP000436088">
    <property type="component" value="Unassembled WGS sequence"/>
</dbReference>
<dbReference type="GO" id="GO:0016747">
    <property type="term" value="F:acyltransferase activity, transferring groups other than amino-acyl groups"/>
    <property type="evidence" value="ECO:0007669"/>
    <property type="project" value="TreeGrafter"/>
</dbReference>
<keyword evidence="3" id="KW-1185">Reference proteome</keyword>
<organism evidence="2 3">
    <name type="scientific">Hibiscus syriacus</name>
    <name type="common">Rose of Sharon</name>
    <dbReference type="NCBI Taxonomy" id="106335"/>
    <lineage>
        <taxon>Eukaryota</taxon>
        <taxon>Viridiplantae</taxon>
        <taxon>Streptophyta</taxon>
        <taxon>Embryophyta</taxon>
        <taxon>Tracheophyta</taxon>
        <taxon>Spermatophyta</taxon>
        <taxon>Magnoliopsida</taxon>
        <taxon>eudicotyledons</taxon>
        <taxon>Gunneridae</taxon>
        <taxon>Pentapetalae</taxon>
        <taxon>rosids</taxon>
        <taxon>malvids</taxon>
        <taxon>Malvales</taxon>
        <taxon>Malvaceae</taxon>
        <taxon>Malvoideae</taxon>
        <taxon>Hibiscus</taxon>
    </lineage>
</organism>
<dbReference type="GO" id="GO:0006508">
    <property type="term" value="P:proteolysis"/>
    <property type="evidence" value="ECO:0007669"/>
    <property type="project" value="InterPro"/>
</dbReference>
<evidence type="ECO:0000256" key="1">
    <source>
        <dbReference type="ARBA" id="ARBA00009431"/>
    </source>
</evidence>
<dbReference type="GO" id="GO:0004185">
    <property type="term" value="F:serine-type carboxypeptidase activity"/>
    <property type="evidence" value="ECO:0007669"/>
    <property type="project" value="InterPro"/>
</dbReference>
<sequence>MVRAAPSSRFFFEIGPLKFEVVEYNGSLPTLVLNPYSWTKASNIILVDSPVGTSFSYSRNNRDVRTTDFKQVCHLHQFLQKGGGHTATEYKPPDRVFCNV</sequence>
<comment type="similarity">
    <text evidence="1">Belongs to the peptidase S10 family.</text>
</comment>
<dbReference type="PANTHER" id="PTHR11802:SF29">
    <property type="entry name" value="SERINE CARBOXYPEPTIDASE-LIKE 19"/>
    <property type="match status" value="1"/>
</dbReference>